<gene>
    <name evidence="6" type="ORF">KSP40_PGU004776</name>
</gene>
<comment type="caution">
    <text evidence="6">The sequence shown here is derived from an EMBL/GenBank/DDBJ whole genome shotgun (WGS) entry which is preliminary data.</text>
</comment>
<evidence type="ECO:0000256" key="4">
    <source>
        <dbReference type="ARBA" id="ARBA00023098"/>
    </source>
</evidence>
<organism evidence="6 7">
    <name type="scientific">Platanthera guangdongensis</name>
    <dbReference type="NCBI Taxonomy" id="2320717"/>
    <lineage>
        <taxon>Eukaryota</taxon>
        <taxon>Viridiplantae</taxon>
        <taxon>Streptophyta</taxon>
        <taxon>Embryophyta</taxon>
        <taxon>Tracheophyta</taxon>
        <taxon>Spermatophyta</taxon>
        <taxon>Magnoliopsida</taxon>
        <taxon>Liliopsida</taxon>
        <taxon>Asparagales</taxon>
        <taxon>Orchidaceae</taxon>
        <taxon>Orchidoideae</taxon>
        <taxon>Orchideae</taxon>
        <taxon>Orchidinae</taxon>
        <taxon>Platanthera</taxon>
    </lineage>
</organism>
<evidence type="ECO:0000256" key="1">
    <source>
        <dbReference type="ARBA" id="ARBA00006484"/>
    </source>
</evidence>
<keyword evidence="2" id="KW-0560">Oxidoreductase</keyword>
<feature type="region of interest" description="Disordered" evidence="5">
    <location>
        <begin position="298"/>
        <end position="351"/>
    </location>
</feature>
<feature type="compositionally biased region" description="Polar residues" evidence="5">
    <location>
        <begin position="322"/>
        <end position="333"/>
    </location>
</feature>
<keyword evidence="3" id="KW-0520">NAD</keyword>
<dbReference type="InterPro" id="IPR036291">
    <property type="entry name" value="NAD(P)-bd_dom_sf"/>
</dbReference>
<comment type="similarity">
    <text evidence="1">Belongs to the short-chain dehydrogenases/reductases (SDR) family.</text>
</comment>
<keyword evidence="7" id="KW-1185">Reference proteome</keyword>
<evidence type="ECO:0000256" key="2">
    <source>
        <dbReference type="ARBA" id="ARBA00023002"/>
    </source>
</evidence>
<evidence type="ECO:0000313" key="6">
    <source>
        <dbReference type="EMBL" id="KAK8937981.1"/>
    </source>
</evidence>
<reference evidence="6 7" key="1">
    <citation type="journal article" date="2022" name="Nat. Plants">
        <title>Genomes of leafy and leafless Platanthera orchids illuminate the evolution of mycoheterotrophy.</title>
        <authorList>
            <person name="Li M.H."/>
            <person name="Liu K.W."/>
            <person name="Li Z."/>
            <person name="Lu H.C."/>
            <person name="Ye Q.L."/>
            <person name="Zhang D."/>
            <person name="Wang J.Y."/>
            <person name="Li Y.F."/>
            <person name="Zhong Z.M."/>
            <person name="Liu X."/>
            <person name="Yu X."/>
            <person name="Liu D.K."/>
            <person name="Tu X.D."/>
            <person name="Liu B."/>
            <person name="Hao Y."/>
            <person name="Liao X.Y."/>
            <person name="Jiang Y.T."/>
            <person name="Sun W.H."/>
            <person name="Chen J."/>
            <person name="Chen Y.Q."/>
            <person name="Ai Y."/>
            <person name="Zhai J.W."/>
            <person name="Wu S.S."/>
            <person name="Zhou Z."/>
            <person name="Hsiao Y.Y."/>
            <person name="Wu W.L."/>
            <person name="Chen Y.Y."/>
            <person name="Lin Y.F."/>
            <person name="Hsu J.L."/>
            <person name="Li C.Y."/>
            <person name="Wang Z.W."/>
            <person name="Zhao X."/>
            <person name="Zhong W.Y."/>
            <person name="Ma X.K."/>
            <person name="Ma L."/>
            <person name="Huang J."/>
            <person name="Chen G.Z."/>
            <person name="Huang M.Z."/>
            <person name="Huang L."/>
            <person name="Peng D.H."/>
            <person name="Luo Y.B."/>
            <person name="Zou S.Q."/>
            <person name="Chen S.P."/>
            <person name="Lan S."/>
            <person name="Tsai W.C."/>
            <person name="Van de Peer Y."/>
            <person name="Liu Z.J."/>
        </authorList>
    </citation>
    <scope>NUCLEOTIDE SEQUENCE [LARGE SCALE GENOMIC DNA]</scope>
    <source>
        <strain evidence="6">Lor288</strain>
    </source>
</reference>
<dbReference type="Gene3D" id="3.40.50.720">
    <property type="entry name" value="NAD(P)-binding Rossmann-like Domain"/>
    <property type="match status" value="1"/>
</dbReference>
<accession>A0ABR2LD37</accession>
<evidence type="ECO:0000256" key="3">
    <source>
        <dbReference type="ARBA" id="ARBA00023027"/>
    </source>
</evidence>
<evidence type="ECO:0000256" key="5">
    <source>
        <dbReference type="SAM" id="MobiDB-lite"/>
    </source>
</evidence>
<dbReference type="EMBL" id="JBBWWR010000021">
    <property type="protein sequence ID" value="KAK8937981.1"/>
    <property type="molecule type" value="Genomic_DNA"/>
</dbReference>
<keyword evidence="4" id="KW-0443">Lipid metabolism</keyword>
<sequence length="351" mass="37724">MKSRWKLTSRGYNEEGSAGVKKESDSGISTALSSTCHLCRPAVSQAAVKGVIFLYGQRSLLCKVTAITGGAREIGEADVRLFAAKGVNVVIADIQDTVDNVWEEMYMAATMALTVDNYGRIDIMLCNPISRDCQELEPFIGEQLASLLYLEPDSELTMENVDFSMESVVCNPSTESGSCVKVDVAPPPPTACSAGTGHPGFVGVSAVEPRGPVHAEPPAGSGGAEKMSAVGCRRACCLLNPDTPILPTAQRDLTLPRYLFQPHHVYRLSNFFSHAERRPSSIIFLQHPTQKIKKLIEVPKVDDESTGDSGDQEGSGIEVQTEDQTVASPNTTLVDDAQIEGVPLPEKDQSV</sequence>
<dbReference type="PANTHER" id="PTHR43180:SF28">
    <property type="entry name" value="NAD(P)-BINDING ROSSMANN-FOLD SUPERFAMILY PROTEIN"/>
    <property type="match status" value="1"/>
</dbReference>
<dbReference type="SUPFAM" id="SSF51735">
    <property type="entry name" value="NAD(P)-binding Rossmann-fold domains"/>
    <property type="match status" value="1"/>
</dbReference>
<dbReference type="Proteomes" id="UP001412067">
    <property type="component" value="Unassembled WGS sequence"/>
</dbReference>
<name>A0ABR2LD37_9ASPA</name>
<protein>
    <submittedName>
        <fullName evidence="6">Zinc finger CCCH domain-containing protein 45</fullName>
    </submittedName>
</protein>
<proteinExistence type="inferred from homology"/>
<evidence type="ECO:0000313" key="7">
    <source>
        <dbReference type="Proteomes" id="UP001412067"/>
    </source>
</evidence>
<dbReference type="PANTHER" id="PTHR43180">
    <property type="entry name" value="3-OXOACYL-(ACYL-CARRIER-PROTEIN) REDUCTASE (AFU_ORTHOLOGUE AFUA_6G11210)"/>
    <property type="match status" value="1"/>
</dbReference>